<evidence type="ECO:0000256" key="3">
    <source>
        <dbReference type="ARBA" id="ARBA00022650"/>
    </source>
</evidence>
<evidence type="ECO:0000259" key="9">
    <source>
        <dbReference type="Pfam" id="PF00696"/>
    </source>
</evidence>
<keyword evidence="6 8" id="KW-0418">Kinase</keyword>
<evidence type="ECO:0000313" key="11">
    <source>
        <dbReference type="Proteomes" id="UP001486565"/>
    </source>
</evidence>
<organism evidence="10 11">
    <name type="scientific">Defluviitalea saccharophila</name>
    <dbReference type="NCBI Taxonomy" id="879970"/>
    <lineage>
        <taxon>Bacteria</taxon>
        <taxon>Bacillati</taxon>
        <taxon>Bacillota</taxon>
        <taxon>Clostridia</taxon>
        <taxon>Lachnospirales</taxon>
        <taxon>Defluviitaleaceae</taxon>
        <taxon>Defluviitalea</taxon>
    </lineage>
</organism>
<dbReference type="PANTHER" id="PTHR43654:SF1">
    <property type="entry name" value="ISOPENTENYL PHOSPHATE KINASE"/>
    <property type="match status" value="1"/>
</dbReference>
<evidence type="ECO:0000256" key="1">
    <source>
        <dbReference type="ARBA" id="ARBA00022490"/>
    </source>
</evidence>
<keyword evidence="2 8" id="KW-0028">Amino-acid biosynthesis</keyword>
<dbReference type="Gene3D" id="3.40.1160.10">
    <property type="entry name" value="Acetylglutamate kinase-like"/>
    <property type="match status" value="1"/>
</dbReference>
<feature type="binding site" evidence="8">
    <location>
        <position position="56"/>
    </location>
    <ligand>
        <name>substrate</name>
    </ligand>
</feature>
<protein>
    <recommendedName>
        <fullName evidence="8">Glutamate 5-kinase</fullName>
        <ecNumber evidence="8">2.7.2.11</ecNumber>
    </recommendedName>
    <alternativeName>
        <fullName evidence="8">Gamma-glutamyl kinase</fullName>
        <shortName evidence="8">GK</shortName>
    </alternativeName>
</protein>
<reference evidence="10 11" key="1">
    <citation type="submission" date="2023-03" db="EMBL/GenBank/DDBJ databases">
        <title>Novel Species.</title>
        <authorList>
            <person name="Ma S."/>
        </authorList>
    </citation>
    <scope>NUCLEOTIDE SEQUENCE [LARGE SCALE GENOMIC DNA]</scope>
    <source>
        <strain evidence="10 11">LIND6LT2</strain>
    </source>
</reference>
<dbReference type="InterPro" id="IPR005715">
    <property type="entry name" value="Glu_5kinase/COase_Synthase"/>
</dbReference>
<dbReference type="Pfam" id="PF00696">
    <property type="entry name" value="AA_kinase"/>
    <property type="match status" value="1"/>
</dbReference>
<accession>A0ABZ2Y614</accession>
<evidence type="ECO:0000256" key="4">
    <source>
        <dbReference type="ARBA" id="ARBA00022679"/>
    </source>
</evidence>
<comment type="catalytic activity">
    <reaction evidence="8">
        <text>L-glutamate + ATP = L-glutamyl 5-phosphate + ADP</text>
        <dbReference type="Rhea" id="RHEA:14877"/>
        <dbReference type="ChEBI" id="CHEBI:29985"/>
        <dbReference type="ChEBI" id="CHEBI:30616"/>
        <dbReference type="ChEBI" id="CHEBI:58274"/>
        <dbReference type="ChEBI" id="CHEBI:456216"/>
        <dbReference type="EC" id="2.7.2.11"/>
    </reaction>
</comment>
<name>A0ABZ2Y614_9FIRM</name>
<feature type="binding site" evidence="8">
    <location>
        <position position="16"/>
    </location>
    <ligand>
        <name>ATP</name>
        <dbReference type="ChEBI" id="CHEBI:30616"/>
    </ligand>
</feature>
<dbReference type="CDD" id="cd04242">
    <property type="entry name" value="AAK_G5K_ProB"/>
    <property type="match status" value="1"/>
</dbReference>
<dbReference type="InterPro" id="IPR041739">
    <property type="entry name" value="G5K_ProB"/>
</dbReference>
<evidence type="ECO:0000256" key="6">
    <source>
        <dbReference type="ARBA" id="ARBA00022777"/>
    </source>
</evidence>
<comment type="pathway">
    <text evidence="8">Amino-acid biosynthesis; L-proline biosynthesis; L-glutamate 5-semialdehyde from L-glutamate: step 1/2.</text>
</comment>
<dbReference type="InterPro" id="IPR036393">
    <property type="entry name" value="AceGlu_kinase-like_sf"/>
</dbReference>
<comment type="subcellular location">
    <subcellularLocation>
        <location evidence="8">Cytoplasm</location>
    </subcellularLocation>
</comment>
<dbReference type="PRINTS" id="PR00474">
    <property type="entry name" value="GLU5KINASE"/>
</dbReference>
<keyword evidence="1 8" id="KW-0963">Cytoplasm</keyword>
<dbReference type="PROSITE" id="PS00902">
    <property type="entry name" value="GLUTAMATE_5_KINASE"/>
    <property type="match status" value="1"/>
</dbReference>
<keyword evidence="5 8" id="KW-0547">Nucleotide-binding</keyword>
<dbReference type="HAMAP" id="MF_00456">
    <property type="entry name" value="ProB"/>
    <property type="match status" value="1"/>
</dbReference>
<dbReference type="SUPFAM" id="SSF53633">
    <property type="entry name" value="Carbamate kinase-like"/>
    <property type="match status" value="1"/>
</dbReference>
<keyword evidence="3 8" id="KW-0641">Proline biosynthesis</keyword>
<comment type="function">
    <text evidence="8">Catalyzes the transfer of a phosphate group to glutamate to form L-glutamate 5-phosphate.</text>
</comment>
<dbReference type="InterPro" id="IPR001057">
    <property type="entry name" value="Glu/AcGlu_kinase"/>
</dbReference>
<proteinExistence type="inferred from homology"/>
<dbReference type="PANTHER" id="PTHR43654">
    <property type="entry name" value="GLUTAMATE 5-KINASE"/>
    <property type="match status" value="1"/>
</dbReference>
<gene>
    <name evidence="8 10" type="primary">proB</name>
    <name evidence="10" type="ORF">QBE51_00600</name>
</gene>
<comment type="similarity">
    <text evidence="8">Belongs to the glutamate 5-kinase family.</text>
</comment>
<evidence type="ECO:0000256" key="7">
    <source>
        <dbReference type="ARBA" id="ARBA00022840"/>
    </source>
</evidence>
<keyword evidence="11" id="KW-1185">Reference proteome</keyword>
<dbReference type="NCBIfam" id="TIGR01027">
    <property type="entry name" value="proB"/>
    <property type="match status" value="1"/>
</dbReference>
<evidence type="ECO:0000256" key="5">
    <source>
        <dbReference type="ARBA" id="ARBA00022741"/>
    </source>
</evidence>
<dbReference type="Proteomes" id="UP001486565">
    <property type="component" value="Chromosome"/>
</dbReference>
<evidence type="ECO:0000256" key="2">
    <source>
        <dbReference type="ARBA" id="ARBA00022605"/>
    </source>
</evidence>
<dbReference type="InterPro" id="IPR019797">
    <property type="entry name" value="Glutamate_5-kinase_CS"/>
</dbReference>
<keyword evidence="4 8" id="KW-0808">Transferase</keyword>
<sequence>MNTRNELKNCRRIVIKIGTSSLTHQNGTLHYAKMEHLARVLSDLKNAGKEVVLVSSGAIGVGAERLGCKERPKEIEMKQAAAAVGQAILMQIYEKFFSEYNQVIAQILLTKDVLEDSIKKTNAQNTFNTLLKMGVIPIVNENDTVATEELQESIFGDNDTLSAMVAVLIEADLLILLSDIDGLYTQDPRECSDAELIDTVKAITDEIESLAGGEGSSLGTGGMITKISAAKIANSNGVNMVIANGEDLTNIHKILEGEIVGTLFERNTEV</sequence>
<keyword evidence="7 8" id="KW-0067">ATP-binding</keyword>
<dbReference type="GO" id="GO:0004349">
    <property type="term" value="F:glutamate 5-kinase activity"/>
    <property type="evidence" value="ECO:0007669"/>
    <property type="project" value="UniProtKB-EC"/>
</dbReference>
<dbReference type="EC" id="2.7.2.11" evidence="8"/>
<feature type="binding site" evidence="8">
    <location>
        <position position="158"/>
    </location>
    <ligand>
        <name>substrate</name>
    </ligand>
</feature>
<evidence type="ECO:0000256" key="8">
    <source>
        <dbReference type="HAMAP-Rule" id="MF_00456"/>
    </source>
</evidence>
<dbReference type="EMBL" id="CP121687">
    <property type="protein sequence ID" value="WZL70059.1"/>
    <property type="molecule type" value="Genomic_DNA"/>
</dbReference>
<dbReference type="InterPro" id="IPR011529">
    <property type="entry name" value="Glu_5kinase"/>
</dbReference>
<feature type="binding site" evidence="8">
    <location>
        <begin position="220"/>
        <end position="226"/>
    </location>
    <ligand>
        <name>ATP</name>
        <dbReference type="ChEBI" id="CHEBI:30616"/>
    </ligand>
</feature>
<evidence type="ECO:0000313" key="10">
    <source>
        <dbReference type="EMBL" id="WZL70059.1"/>
    </source>
</evidence>
<dbReference type="PIRSF" id="PIRSF000729">
    <property type="entry name" value="GK"/>
    <property type="match status" value="1"/>
</dbReference>
<dbReference type="RefSeq" id="WP_341877023.1">
    <property type="nucleotide sequence ID" value="NZ_CP121687.1"/>
</dbReference>
<dbReference type="InterPro" id="IPR001048">
    <property type="entry name" value="Asp/Glu/Uridylate_kinase"/>
</dbReference>
<feature type="domain" description="Aspartate/glutamate/uridylate kinase" evidence="9">
    <location>
        <begin position="12"/>
        <end position="244"/>
    </location>
</feature>
<feature type="binding site" evidence="8">
    <location>
        <position position="143"/>
    </location>
    <ligand>
        <name>substrate</name>
    </ligand>
</feature>
<feature type="binding site" evidence="8">
    <location>
        <begin position="178"/>
        <end position="179"/>
    </location>
    <ligand>
        <name>ATP</name>
        <dbReference type="ChEBI" id="CHEBI:30616"/>
    </ligand>
</feature>